<sequence length="213" mass="24300">MERNRESSQPRKPKPHRHKKNYGQIEKEGLALVFAVGNFHRYLLGRRFTLLIEHKPLSPFLVVKTEFPSTPQTVYSDGHLFYMSTISKSNTVQFGQADALSRLIAEKTSTKEGVIIARAVQDVEAICNAVTAYLPIILETVAKESTTDEAIKETIDCVRQDKWPHKRSINKNRSYAIRHSLSLQDDCLFCGQRIDIPLTSVLAYYASYTKRLK</sequence>
<dbReference type="AlphaFoldDB" id="A0A183FMS8"/>
<evidence type="ECO:0000256" key="5">
    <source>
        <dbReference type="ARBA" id="ARBA00022801"/>
    </source>
</evidence>
<evidence type="ECO:0000256" key="7">
    <source>
        <dbReference type="SAM" id="MobiDB-lite"/>
    </source>
</evidence>
<name>A0A183FMS8_HELPZ</name>
<dbReference type="Pfam" id="PF17917">
    <property type="entry name" value="RT_RNaseH"/>
    <property type="match status" value="1"/>
</dbReference>
<organism evidence="10 11">
    <name type="scientific">Heligmosomoides polygyrus</name>
    <name type="common">Parasitic roundworm</name>
    <dbReference type="NCBI Taxonomy" id="6339"/>
    <lineage>
        <taxon>Eukaryota</taxon>
        <taxon>Metazoa</taxon>
        <taxon>Ecdysozoa</taxon>
        <taxon>Nematoda</taxon>
        <taxon>Chromadorea</taxon>
        <taxon>Rhabditida</taxon>
        <taxon>Rhabditina</taxon>
        <taxon>Rhabditomorpha</taxon>
        <taxon>Strongyloidea</taxon>
        <taxon>Heligmosomidae</taxon>
        <taxon>Heligmosomoides</taxon>
    </lineage>
</organism>
<reference evidence="11" key="2">
    <citation type="submission" date="2019-09" db="UniProtKB">
        <authorList>
            <consortium name="WormBaseParasite"/>
        </authorList>
    </citation>
    <scope>IDENTIFICATION</scope>
</reference>
<keyword evidence="10" id="KW-1185">Reference proteome</keyword>
<evidence type="ECO:0000259" key="8">
    <source>
        <dbReference type="Pfam" id="PF17917"/>
    </source>
</evidence>
<proteinExistence type="predicted"/>
<accession>A0A3P7YKG8</accession>
<reference evidence="9 10" key="1">
    <citation type="submission" date="2018-11" db="EMBL/GenBank/DDBJ databases">
        <authorList>
            <consortium name="Pathogen Informatics"/>
        </authorList>
    </citation>
    <scope>NUCLEOTIDE SEQUENCE [LARGE SCALE GENOMIC DNA]</scope>
</reference>
<protein>
    <submittedName>
        <fullName evidence="11">RT_RNaseH domain-containing protein</fullName>
    </submittedName>
</protein>
<dbReference type="PANTHER" id="PTHR37984:SF5">
    <property type="entry name" value="PROTEIN NYNRIN-LIKE"/>
    <property type="match status" value="1"/>
</dbReference>
<dbReference type="GO" id="GO:0003964">
    <property type="term" value="F:RNA-directed DNA polymerase activity"/>
    <property type="evidence" value="ECO:0007669"/>
    <property type="project" value="UniProtKB-KW"/>
</dbReference>
<evidence type="ECO:0000313" key="10">
    <source>
        <dbReference type="Proteomes" id="UP000050761"/>
    </source>
</evidence>
<feature type="compositionally biased region" description="Basic residues" evidence="7">
    <location>
        <begin position="11"/>
        <end position="21"/>
    </location>
</feature>
<evidence type="ECO:0000256" key="4">
    <source>
        <dbReference type="ARBA" id="ARBA00022759"/>
    </source>
</evidence>
<keyword evidence="6" id="KW-0695">RNA-directed DNA polymerase</keyword>
<dbReference type="InterPro" id="IPR043502">
    <property type="entry name" value="DNA/RNA_pol_sf"/>
</dbReference>
<feature type="domain" description="Reverse transcriptase RNase H-like" evidence="8">
    <location>
        <begin position="16"/>
        <end position="64"/>
    </location>
</feature>
<dbReference type="InterPro" id="IPR050951">
    <property type="entry name" value="Retrovirus_Pol_polyprotein"/>
</dbReference>
<keyword evidence="4" id="KW-0255">Endonuclease</keyword>
<accession>A0A183FMS8</accession>
<dbReference type="PANTHER" id="PTHR37984">
    <property type="entry name" value="PROTEIN CBG26694"/>
    <property type="match status" value="1"/>
</dbReference>
<evidence type="ECO:0000256" key="1">
    <source>
        <dbReference type="ARBA" id="ARBA00022679"/>
    </source>
</evidence>
<keyword evidence="3" id="KW-0540">Nuclease</keyword>
<dbReference type="Proteomes" id="UP000050761">
    <property type="component" value="Unassembled WGS sequence"/>
</dbReference>
<keyword evidence="1" id="KW-0808">Transferase</keyword>
<dbReference type="GO" id="GO:0004519">
    <property type="term" value="F:endonuclease activity"/>
    <property type="evidence" value="ECO:0007669"/>
    <property type="project" value="UniProtKB-KW"/>
</dbReference>
<evidence type="ECO:0000313" key="11">
    <source>
        <dbReference type="WBParaSite" id="HPBE_0000872901-mRNA-1"/>
    </source>
</evidence>
<keyword evidence="2" id="KW-0548">Nucleotidyltransferase</keyword>
<keyword evidence="5" id="KW-0378">Hydrolase</keyword>
<evidence type="ECO:0000256" key="3">
    <source>
        <dbReference type="ARBA" id="ARBA00022722"/>
    </source>
</evidence>
<dbReference type="SUPFAM" id="SSF56672">
    <property type="entry name" value="DNA/RNA polymerases"/>
    <property type="match status" value="1"/>
</dbReference>
<gene>
    <name evidence="9" type="ORF">HPBE_LOCUS8730</name>
</gene>
<dbReference type="GO" id="GO:0016787">
    <property type="term" value="F:hydrolase activity"/>
    <property type="evidence" value="ECO:0007669"/>
    <property type="project" value="UniProtKB-KW"/>
</dbReference>
<dbReference type="EMBL" id="UZAH01026235">
    <property type="protein sequence ID" value="VDO77529.1"/>
    <property type="molecule type" value="Genomic_DNA"/>
</dbReference>
<feature type="region of interest" description="Disordered" evidence="7">
    <location>
        <begin position="1"/>
        <end position="22"/>
    </location>
</feature>
<evidence type="ECO:0000256" key="2">
    <source>
        <dbReference type="ARBA" id="ARBA00022695"/>
    </source>
</evidence>
<dbReference type="WBParaSite" id="HPBE_0000872901-mRNA-1">
    <property type="protein sequence ID" value="HPBE_0000872901-mRNA-1"/>
    <property type="gene ID" value="HPBE_0000872901"/>
</dbReference>
<evidence type="ECO:0000313" key="9">
    <source>
        <dbReference type="EMBL" id="VDO77529.1"/>
    </source>
</evidence>
<evidence type="ECO:0000256" key="6">
    <source>
        <dbReference type="ARBA" id="ARBA00022918"/>
    </source>
</evidence>
<dbReference type="InterPro" id="IPR041373">
    <property type="entry name" value="RT_RNaseH"/>
</dbReference>
<dbReference type="OrthoDB" id="5850908at2759"/>